<accession>A0A066RR03</accession>
<dbReference type="SFLD" id="SFLDG01138">
    <property type="entry name" value="C1.6.2:_Deoxy-d-mannose-octulo"/>
    <property type="match status" value="1"/>
</dbReference>
<comment type="function">
    <text evidence="11">Catalyzes the hydrolysis of 3-deoxy-D-manno-octulosonate 8-phosphate (KDO 8-P) to 3-deoxy-D-manno-octulosonate (KDO) and inorganic phosphate.</text>
</comment>
<dbReference type="STRING" id="1654360.EA58_05230"/>
<name>A0A066RR03_9GAMM</name>
<comment type="similarity">
    <text evidence="3 11">Belongs to the KdsC family.</text>
</comment>
<evidence type="ECO:0000256" key="1">
    <source>
        <dbReference type="ARBA" id="ARBA00000898"/>
    </source>
</evidence>
<dbReference type="SFLD" id="SFLDG01136">
    <property type="entry name" value="C1.6:_Phosphoserine_Phosphatas"/>
    <property type="match status" value="1"/>
</dbReference>
<dbReference type="InterPro" id="IPR050793">
    <property type="entry name" value="CMP-NeuNAc_synthase"/>
</dbReference>
<feature type="binding site" evidence="12">
    <location>
        <position position="123"/>
    </location>
    <ligand>
        <name>Mg(2+)</name>
        <dbReference type="ChEBI" id="CHEBI:18420"/>
    </ligand>
</feature>
<feature type="binding site" evidence="12">
    <location>
        <position position="32"/>
    </location>
    <ligand>
        <name>substrate</name>
    </ligand>
</feature>
<dbReference type="RefSeq" id="WP_036749697.1">
    <property type="nucleotide sequence ID" value="NZ_JAGSGC010000005.1"/>
</dbReference>
<dbReference type="InterPro" id="IPR010023">
    <property type="entry name" value="KdsC_fam"/>
</dbReference>
<dbReference type="Gene3D" id="3.40.50.1000">
    <property type="entry name" value="HAD superfamily/HAD-like"/>
    <property type="match status" value="1"/>
</dbReference>
<keyword evidence="9 11" id="KW-0460">Magnesium</keyword>
<dbReference type="PIRSF" id="PIRSF006118">
    <property type="entry name" value="KDO8-P_Ptase"/>
    <property type="match status" value="1"/>
</dbReference>
<evidence type="ECO:0000256" key="3">
    <source>
        <dbReference type="ARBA" id="ARBA00005893"/>
    </source>
</evidence>
<evidence type="ECO:0000313" key="13">
    <source>
        <dbReference type="EMBL" id="KDM92774.1"/>
    </source>
</evidence>
<evidence type="ECO:0000256" key="11">
    <source>
        <dbReference type="PIRNR" id="PIRNR006118"/>
    </source>
</evidence>
<evidence type="ECO:0000256" key="12">
    <source>
        <dbReference type="PIRSR" id="PIRSR006118-2"/>
    </source>
</evidence>
<dbReference type="GO" id="GO:0008781">
    <property type="term" value="F:N-acylneuraminate cytidylyltransferase activity"/>
    <property type="evidence" value="ECO:0007669"/>
    <property type="project" value="TreeGrafter"/>
</dbReference>
<keyword evidence="8 11" id="KW-0378">Hydrolase</keyword>
<evidence type="ECO:0000256" key="8">
    <source>
        <dbReference type="ARBA" id="ARBA00022801"/>
    </source>
</evidence>
<dbReference type="GO" id="GO:0019143">
    <property type="term" value="F:3-deoxy-manno-octulosonate-8-phosphatase activity"/>
    <property type="evidence" value="ECO:0007669"/>
    <property type="project" value="UniProtKB-UniRule"/>
</dbReference>
<reference evidence="13 14" key="1">
    <citation type="submission" date="2014-04" db="EMBL/GenBank/DDBJ databases">
        <title>Draft genome sequence of Photobacterium halotolerans S2753: a solonamide, ngercheumicin and holomycin producer.</title>
        <authorList>
            <person name="Machado H.R."/>
            <person name="Gram L."/>
        </authorList>
    </citation>
    <scope>NUCLEOTIDE SEQUENCE [LARGE SCALE GENOMIC DNA]</scope>
    <source>
        <strain evidence="13 14">S2753</strain>
    </source>
</reference>
<dbReference type="EMBL" id="JMIB01000006">
    <property type="protein sequence ID" value="KDM92774.1"/>
    <property type="molecule type" value="Genomic_DNA"/>
</dbReference>
<dbReference type="PANTHER" id="PTHR21485">
    <property type="entry name" value="HAD SUPERFAMILY MEMBERS CMAS AND KDSC"/>
    <property type="match status" value="1"/>
</dbReference>
<evidence type="ECO:0000256" key="5">
    <source>
        <dbReference type="ARBA" id="ARBA00013066"/>
    </source>
</evidence>
<keyword evidence="11" id="KW-0448">Lipopolysaccharide biosynthesis</keyword>
<dbReference type="InterPro" id="IPR023214">
    <property type="entry name" value="HAD_sf"/>
</dbReference>
<evidence type="ECO:0000256" key="10">
    <source>
        <dbReference type="ARBA" id="ARBA00031051"/>
    </source>
</evidence>
<dbReference type="Pfam" id="PF08282">
    <property type="entry name" value="Hydrolase_3"/>
    <property type="match status" value="1"/>
</dbReference>
<dbReference type="EC" id="3.1.3.45" evidence="5 11"/>
<evidence type="ECO:0000313" key="14">
    <source>
        <dbReference type="Proteomes" id="UP000027192"/>
    </source>
</evidence>
<comment type="cofactor">
    <cofactor evidence="2 11 12">
        <name>Mg(2+)</name>
        <dbReference type="ChEBI" id="CHEBI:18420"/>
    </cofactor>
</comment>
<comment type="subunit">
    <text evidence="4 11">Homotetramer.</text>
</comment>
<dbReference type="GO" id="GO:0046872">
    <property type="term" value="F:metal ion binding"/>
    <property type="evidence" value="ECO:0007669"/>
    <property type="project" value="UniProtKB-UniRule"/>
</dbReference>
<dbReference type="NCBIfam" id="TIGR01670">
    <property type="entry name" value="KdsC-phosphatas"/>
    <property type="match status" value="1"/>
</dbReference>
<evidence type="ECO:0000256" key="6">
    <source>
        <dbReference type="ARBA" id="ARBA00020092"/>
    </source>
</evidence>
<sequence>MTNAMQTTLYGPVPHTTFNTAKNIRLLICDVDGVFSDGRIYMGNQGEELKTFHTRDGYGIKSLMAAGVEVAIMTGRRSQIVEDRMSALGIRHIYQGQDNKLAAYRDLTEKLGIAPEHTAYIGDDLIDWPVMAEVGLSVCVADGHPLLAQRAKLTTRIKGGYGAVREVCDLILEARGELDQHKGLSI</sequence>
<gene>
    <name evidence="13" type="ORF">EA58_05230</name>
</gene>
<dbReference type="OrthoDB" id="9805604at2"/>
<keyword evidence="7 11" id="KW-0479">Metal-binding</keyword>
<organism evidence="13 14">
    <name type="scientific">Photobacterium galatheae</name>
    <dbReference type="NCBI Taxonomy" id="1654360"/>
    <lineage>
        <taxon>Bacteria</taxon>
        <taxon>Pseudomonadati</taxon>
        <taxon>Pseudomonadota</taxon>
        <taxon>Gammaproteobacteria</taxon>
        <taxon>Vibrionales</taxon>
        <taxon>Vibrionaceae</taxon>
        <taxon>Photobacterium</taxon>
    </lineage>
</organism>
<dbReference type="SUPFAM" id="SSF56784">
    <property type="entry name" value="HAD-like"/>
    <property type="match status" value="1"/>
</dbReference>
<evidence type="ECO:0000256" key="7">
    <source>
        <dbReference type="ARBA" id="ARBA00022723"/>
    </source>
</evidence>
<dbReference type="NCBIfam" id="NF007019">
    <property type="entry name" value="PRK09484.1"/>
    <property type="match status" value="1"/>
</dbReference>
<dbReference type="SFLD" id="SFLDS00003">
    <property type="entry name" value="Haloacid_Dehalogenase"/>
    <property type="match status" value="1"/>
</dbReference>
<comment type="caution">
    <text evidence="13">The sequence shown here is derived from an EMBL/GenBank/DDBJ whole genome shotgun (WGS) entry which is preliminary data.</text>
</comment>
<comment type="catalytic activity">
    <reaction evidence="1 11">
        <text>3-deoxy-alpha-D-manno-2-octulosonate-8-phosphate + H2O = 3-deoxy-alpha-D-manno-oct-2-ulosonate + phosphate</text>
        <dbReference type="Rhea" id="RHEA:11500"/>
        <dbReference type="ChEBI" id="CHEBI:15377"/>
        <dbReference type="ChEBI" id="CHEBI:43474"/>
        <dbReference type="ChEBI" id="CHEBI:85985"/>
        <dbReference type="ChEBI" id="CHEBI:85986"/>
        <dbReference type="EC" id="3.1.3.45"/>
    </reaction>
</comment>
<evidence type="ECO:0000256" key="2">
    <source>
        <dbReference type="ARBA" id="ARBA00001946"/>
    </source>
</evidence>
<evidence type="ECO:0000256" key="4">
    <source>
        <dbReference type="ARBA" id="ARBA00011881"/>
    </source>
</evidence>
<dbReference type="GO" id="GO:0009103">
    <property type="term" value="P:lipopolysaccharide biosynthetic process"/>
    <property type="evidence" value="ECO:0007669"/>
    <property type="project" value="UniProtKB-UniRule"/>
</dbReference>
<feature type="binding site" evidence="12">
    <location>
        <position position="30"/>
    </location>
    <ligand>
        <name>Mg(2+)</name>
        <dbReference type="ChEBI" id="CHEBI:18420"/>
    </ligand>
</feature>
<evidence type="ECO:0000256" key="9">
    <source>
        <dbReference type="ARBA" id="ARBA00022842"/>
    </source>
</evidence>
<dbReference type="AlphaFoldDB" id="A0A066RR03"/>
<dbReference type="CDD" id="cd01630">
    <property type="entry name" value="HAD_KDO-like"/>
    <property type="match status" value="1"/>
</dbReference>
<dbReference type="Proteomes" id="UP000027192">
    <property type="component" value="Unassembled WGS sequence"/>
</dbReference>
<dbReference type="FunFam" id="3.40.50.1000:FF:000029">
    <property type="entry name" value="3-deoxy-D-manno-octulosonate 8-phosphate phosphatase KdsC"/>
    <property type="match status" value="1"/>
</dbReference>
<keyword evidence="14" id="KW-1185">Reference proteome</keyword>
<proteinExistence type="inferred from homology"/>
<protein>
    <recommendedName>
        <fullName evidence="6 11">3-deoxy-D-manno-octulosonate 8-phosphate phosphatase KdsC</fullName>
        <ecNumber evidence="5 11">3.1.3.45</ecNumber>
    </recommendedName>
    <alternativeName>
        <fullName evidence="10 11">KDO 8-P phosphatase</fullName>
    </alternativeName>
</protein>
<dbReference type="InterPro" id="IPR036412">
    <property type="entry name" value="HAD-like_sf"/>
</dbReference>
<dbReference type="PANTHER" id="PTHR21485:SF3">
    <property type="entry name" value="N-ACYLNEURAMINATE CYTIDYLYLTRANSFERASE"/>
    <property type="match status" value="1"/>
</dbReference>